<feature type="region of interest" description="Disordered" evidence="1">
    <location>
        <begin position="1"/>
        <end position="37"/>
    </location>
</feature>
<reference evidence="2 3" key="1">
    <citation type="journal article" date="2019" name="Sci. Rep.">
        <title>Orb-weaving spider Araneus ventricosus genome elucidates the spidroin gene catalogue.</title>
        <authorList>
            <person name="Kono N."/>
            <person name="Nakamura H."/>
            <person name="Ohtoshi R."/>
            <person name="Moran D.A.P."/>
            <person name="Shinohara A."/>
            <person name="Yoshida Y."/>
            <person name="Fujiwara M."/>
            <person name="Mori M."/>
            <person name="Tomita M."/>
            <person name="Arakawa K."/>
        </authorList>
    </citation>
    <scope>NUCLEOTIDE SEQUENCE [LARGE SCALE GENOMIC DNA]</scope>
</reference>
<comment type="caution">
    <text evidence="2">The sequence shown here is derived from an EMBL/GenBank/DDBJ whole genome shotgun (WGS) entry which is preliminary data.</text>
</comment>
<evidence type="ECO:0000313" key="2">
    <source>
        <dbReference type="EMBL" id="GBO02210.1"/>
    </source>
</evidence>
<keyword evidence="3" id="KW-1185">Reference proteome</keyword>
<name>A0A4Y2TRY2_ARAVE</name>
<organism evidence="2 3">
    <name type="scientific">Araneus ventricosus</name>
    <name type="common">Orbweaver spider</name>
    <name type="synonym">Epeira ventricosa</name>
    <dbReference type="NCBI Taxonomy" id="182803"/>
    <lineage>
        <taxon>Eukaryota</taxon>
        <taxon>Metazoa</taxon>
        <taxon>Ecdysozoa</taxon>
        <taxon>Arthropoda</taxon>
        <taxon>Chelicerata</taxon>
        <taxon>Arachnida</taxon>
        <taxon>Araneae</taxon>
        <taxon>Araneomorphae</taxon>
        <taxon>Entelegynae</taxon>
        <taxon>Araneoidea</taxon>
        <taxon>Araneidae</taxon>
        <taxon>Araneus</taxon>
    </lineage>
</organism>
<dbReference type="EMBL" id="BGPR01030006">
    <property type="protein sequence ID" value="GBO02210.1"/>
    <property type="molecule type" value="Genomic_DNA"/>
</dbReference>
<feature type="non-terminal residue" evidence="2">
    <location>
        <position position="37"/>
    </location>
</feature>
<dbReference type="Proteomes" id="UP000499080">
    <property type="component" value="Unassembled WGS sequence"/>
</dbReference>
<sequence length="37" mass="4123">MHGKPLVESGFDLGSLRSRNQDLTIRTQERPANEVGL</sequence>
<feature type="compositionally biased region" description="Basic and acidic residues" evidence="1">
    <location>
        <begin position="27"/>
        <end position="37"/>
    </location>
</feature>
<protein>
    <submittedName>
        <fullName evidence="2">Uncharacterized protein</fullName>
    </submittedName>
</protein>
<evidence type="ECO:0000313" key="3">
    <source>
        <dbReference type="Proteomes" id="UP000499080"/>
    </source>
</evidence>
<gene>
    <name evidence="2" type="ORF">AVEN_214571_1</name>
</gene>
<proteinExistence type="predicted"/>
<evidence type="ECO:0000256" key="1">
    <source>
        <dbReference type="SAM" id="MobiDB-lite"/>
    </source>
</evidence>
<dbReference type="AlphaFoldDB" id="A0A4Y2TRY2"/>
<feature type="compositionally biased region" description="Polar residues" evidence="1">
    <location>
        <begin position="17"/>
        <end position="26"/>
    </location>
</feature>
<accession>A0A4Y2TRY2</accession>